<dbReference type="EMBL" id="CAJVPW010006951">
    <property type="protein sequence ID" value="CAG8575111.1"/>
    <property type="molecule type" value="Genomic_DNA"/>
</dbReference>
<proteinExistence type="predicted"/>
<evidence type="ECO:0000313" key="1">
    <source>
        <dbReference type="EMBL" id="CAG8575111.1"/>
    </source>
</evidence>
<dbReference type="Proteomes" id="UP000789366">
    <property type="component" value="Unassembled WGS sequence"/>
</dbReference>
<organism evidence="1 2">
    <name type="scientific">Cetraspora pellucida</name>
    <dbReference type="NCBI Taxonomy" id="1433469"/>
    <lineage>
        <taxon>Eukaryota</taxon>
        <taxon>Fungi</taxon>
        <taxon>Fungi incertae sedis</taxon>
        <taxon>Mucoromycota</taxon>
        <taxon>Glomeromycotina</taxon>
        <taxon>Glomeromycetes</taxon>
        <taxon>Diversisporales</taxon>
        <taxon>Gigasporaceae</taxon>
        <taxon>Cetraspora</taxon>
    </lineage>
</organism>
<sequence>MDTDIDDLYDTDIPTSKSQDVLQLFNDNVTTSTTTMSNSNIASNIPVTSLTPIISKKNFKPKSSVSPYFSQKTIDNKMLVTFTPEMTISNQILILTQKTKLHMLVAEWIVSDTLPFLIVLSESFATMLQYPNANIEFSSYNEWKPNKILLDICILPHSHTGEKIDTRLHSVFAAFNITNKILSESNLLQLCAHANELSTMLPDWKARKDVKKALYLAVPKNNTDEAIVVASSHVSQFQSDQIQYSNISSTIWAHFKEVFDRERSARNLTFDEMCNRIEVCIQDLGDKIKTTTTKNFYNNNTSCKSSILNDIGRWLDNME</sequence>
<gene>
    <name evidence="1" type="ORF">SPELUC_LOCUS6144</name>
</gene>
<reference evidence="1" key="1">
    <citation type="submission" date="2021-06" db="EMBL/GenBank/DDBJ databases">
        <authorList>
            <person name="Kallberg Y."/>
            <person name="Tangrot J."/>
            <person name="Rosling A."/>
        </authorList>
    </citation>
    <scope>NUCLEOTIDE SEQUENCE</scope>
    <source>
        <strain evidence="1">28 12/20/2015</strain>
    </source>
</reference>
<evidence type="ECO:0000313" key="2">
    <source>
        <dbReference type="Proteomes" id="UP000789366"/>
    </source>
</evidence>
<protein>
    <submittedName>
        <fullName evidence="1">4775_t:CDS:1</fullName>
    </submittedName>
</protein>
<keyword evidence="2" id="KW-1185">Reference proteome</keyword>
<comment type="caution">
    <text evidence="1">The sequence shown here is derived from an EMBL/GenBank/DDBJ whole genome shotgun (WGS) entry which is preliminary data.</text>
</comment>
<accession>A0ACA9M7P3</accession>
<name>A0ACA9M7P3_9GLOM</name>